<dbReference type="Gene3D" id="3.90.1200.10">
    <property type="match status" value="1"/>
</dbReference>
<dbReference type="Gene3D" id="3.30.200.20">
    <property type="entry name" value="Phosphorylase Kinase, domain 1"/>
    <property type="match status" value="1"/>
</dbReference>
<dbReference type="PANTHER" id="PTHR47829">
    <property type="entry name" value="HYDROLASE, PUTATIVE (AFU_ORTHOLOGUE AFUA_1G12880)-RELATED"/>
    <property type="match status" value="1"/>
</dbReference>
<dbReference type="InterPro" id="IPR008271">
    <property type="entry name" value="Ser/Thr_kinase_AS"/>
</dbReference>
<organism evidence="2 3">
    <name type="scientific">Fusarium redolens</name>
    <dbReference type="NCBI Taxonomy" id="48865"/>
    <lineage>
        <taxon>Eukaryota</taxon>
        <taxon>Fungi</taxon>
        <taxon>Dikarya</taxon>
        <taxon>Ascomycota</taxon>
        <taxon>Pezizomycotina</taxon>
        <taxon>Sordariomycetes</taxon>
        <taxon>Hypocreomycetidae</taxon>
        <taxon>Hypocreales</taxon>
        <taxon>Nectriaceae</taxon>
        <taxon>Fusarium</taxon>
        <taxon>Fusarium redolens species complex</taxon>
    </lineage>
</organism>
<dbReference type="InterPro" id="IPR041726">
    <property type="entry name" value="ACAD10_11_N"/>
</dbReference>
<evidence type="ECO:0000313" key="3">
    <source>
        <dbReference type="Proteomes" id="UP000720189"/>
    </source>
</evidence>
<comment type="caution">
    <text evidence="2">The sequence shown here is derived from an EMBL/GenBank/DDBJ whole genome shotgun (WGS) entry which is preliminary data.</text>
</comment>
<keyword evidence="2" id="KW-0808">Transferase</keyword>
<dbReference type="GeneID" id="70220677"/>
<dbReference type="SUPFAM" id="SSF56112">
    <property type="entry name" value="Protein kinase-like (PK-like)"/>
    <property type="match status" value="1"/>
</dbReference>
<dbReference type="PROSITE" id="PS00108">
    <property type="entry name" value="PROTEIN_KINASE_ST"/>
    <property type="match status" value="1"/>
</dbReference>
<evidence type="ECO:0000313" key="2">
    <source>
        <dbReference type="EMBL" id="KAH7232196.1"/>
    </source>
</evidence>
<dbReference type="InterPro" id="IPR002575">
    <property type="entry name" value="Aminoglycoside_PTrfase"/>
</dbReference>
<keyword evidence="3" id="KW-1185">Reference proteome</keyword>
<dbReference type="CDD" id="cd05154">
    <property type="entry name" value="ACAD10_11_N-like"/>
    <property type="match status" value="1"/>
</dbReference>
<dbReference type="RefSeq" id="XP_046043856.1">
    <property type="nucleotide sequence ID" value="XM_046190723.1"/>
</dbReference>
<dbReference type="InterPro" id="IPR052898">
    <property type="entry name" value="ACAD10-like"/>
</dbReference>
<proteinExistence type="predicted"/>
<dbReference type="Proteomes" id="UP000720189">
    <property type="component" value="Unassembled WGS sequence"/>
</dbReference>
<dbReference type="InterPro" id="IPR011009">
    <property type="entry name" value="Kinase-like_dom_sf"/>
</dbReference>
<reference evidence="2" key="1">
    <citation type="journal article" date="2021" name="Nat. Commun.">
        <title>Genetic determinants of endophytism in the Arabidopsis root mycobiome.</title>
        <authorList>
            <person name="Mesny F."/>
            <person name="Miyauchi S."/>
            <person name="Thiergart T."/>
            <person name="Pickel B."/>
            <person name="Atanasova L."/>
            <person name="Karlsson M."/>
            <person name="Huettel B."/>
            <person name="Barry K.W."/>
            <person name="Haridas S."/>
            <person name="Chen C."/>
            <person name="Bauer D."/>
            <person name="Andreopoulos W."/>
            <person name="Pangilinan J."/>
            <person name="LaButti K."/>
            <person name="Riley R."/>
            <person name="Lipzen A."/>
            <person name="Clum A."/>
            <person name="Drula E."/>
            <person name="Henrissat B."/>
            <person name="Kohler A."/>
            <person name="Grigoriev I.V."/>
            <person name="Martin F.M."/>
            <person name="Hacquard S."/>
        </authorList>
    </citation>
    <scope>NUCLEOTIDE SEQUENCE</scope>
    <source>
        <strain evidence="2">MPI-CAGE-AT-0023</strain>
    </source>
</reference>
<gene>
    <name evidence="2" type="ORF">BKA55DRAFT_544541</name>
</gene>
<dbReference type="OrthoDB" id="191037at2759"/>
<keyword evidence="2" id="KW-0418">Kinase</keyword>
<accession>A0A9P9JSZ0</accession>
<dbReference type="GO" id="GO:0004672">
    <property type="term" value="F:protein kinase activity"/>
    <property type="evidence" value="ECO:0007669"/>
    <property type="project" value="InterPro"/>
</dbReference>
<dbReference type="AlphaFoldDB" id="A0A9P9JSZ0"/>
<name>A0A9P9JSZ0_FUSRE</name>
<feature type="domain" description="Aminoglycoside phosphotransferase" evidence="1">
    <location>
        <begin position="31"/>
        <end position="258"/>
    </location>
</feature>
<sequence>MAGIVRQPIDVERLSSYIKENVSEIALPISLKQFGHGQSNPTYEVTSANGAKFVLRKKPPGKLLSKSAHAIERECEIIKALETTDVPVPKVYCLCEDDSIVGTLFYIMEFLDGRIFEEPWLPGLGSEERTAIWKEAVGTLAKLHTVDLTKIGLSSWKRPTSFYARQIKALSKTSEAQANTTSQSGAQKVGNMPYYDNLVSFFADDKMHPPDVRRLVHGDFKLDNLVFHKTEPRVIGILDWEMATEGHPLSDLVNLFMPFSWIPDQVSYLTSETLTPELKELQTSFQPGNVAGIPNIYQCLKWYWDSVDWDAAGYYDWGVAFSNFRTAVIMQGIAARVLRGQASGNKARQFAQQTLVYALWGYARVAKLLQLGLRVRSKI</sequence>
<evidence type="ECO:0000259" key="1">
    <source>
        <dbReference type="Pfam" id="PF01636"/>
    </source>
</evidence>
<dbReference type="Pfam" id="PF01636">
    <property type="entry name" value="APH"/>
    <property type="match status" value="1"/>
</dbReference>
<dbReference type="EMBL" id="JAGMUX010000019">
    <property type="protein sequence ID" value="KAH7232196.1"/>
    <property type="molecule type" value="Genomic_DNA"/>
</dbReference>
<dbReference type="PANTHER" id="PTHR47829:SF1">
    <property type="entry name" value="HAD FAMILY PHOSPHATASE"/>
    <property type="match status" value="1"/>
</dbReference>
<protein>
    <submittedName>
        <fullName evidence="2">Kinase-like domain-containing protein</fullName>
    </submittedName>
</protein>